<gene>
    <name evidence="3" type="ORF">ENS59_11590</name>
</gene>
<evidence type="ECO:0008006" key="4">
    <source>
        <dbReference type="Google" id="ProtNLM"/>
    </source>
</evidence>
<keyword evidence="2" id="KW-1133">Transmembrane helix</keyword>
<sequence>MPGRLIGIVIGLGLLVAFISLNLHNVCDISFGFFSLTGIPVFLTILASFALGLIAALPTVFSAWLYAHRLSKQAPHQVASNPESEKTFKKRKKPSSREDHIDEKDFGID</sequence>
<feature type="compositionally biased region" description="Basic and acidic residues" evidence="1">
    <location>
        <begin position="95"/>
        <end position="109"/>
    </location>
</feature>
<dbReference type="EMBL" id="DSVL01000357">
    <property type="protein sequence ID" value="HFH30128.1"/>
    <property type="molecule type" value="Genomic_DNA"/>
</dbReference>
<comment type="caution">
    <text evidence="3">The sequence shown here is derived from an EMBL/GenBank/DDBJ whole genome shotgun (WGS) entry which is preliminary data.</text>
</comment>
<name>A0A7C3E255_9SPIR</name>
<feature type="transmembrane region" description="Helical" evidence="2">
    <location>
        <begin position="41"/>
        <end position="67"/>
    </location>
</feature>
<dbReference type="AlphaFoldDB" id="A0A7C3E255"/>
<evidence type="ECO:0000256" key="1">
    <source>
        <dbReference type="SAM" id="MobiDB-lite"/>
    </source>
</evidence>
<evidence type="ECO:0000313" key="3">
    <source>
        <dbReference type="EMBL" id="HFH30128.1"/>
    </source>
</evidence>
<keyword evidence="2" id="KW-0812">Transmembrane</keyword>
<accession>A0A7C3E255</accession>
<feature type="transmembrane region" description="Helical" evidence="2">
    <location>
        <begin position="5"/>
        <end position="21"/>
    </location>
</feature>
<reference evidence="3" key="1">
    <citation type="journal article" date="2020" name="mSystems">
        <title>Genome- and Community-Level Interaction Insights into Carbon Utilization and Element Cycling Functions of Hydrothermarchaeota in Hydrothermal Sediment.</title>
        <authorList>
            <person name="Zhou Z."/>
            <person name="Liu Y."/>
            <person name="Xu W."/>
            <person name="Pan J."/>
            <person name="Luo Z.H."/>
            <person name="Li M."/>
        </authorList>
    </citation>
    <scope>NUCLEOTIDE SEQUENCE [LARGE SCALE GENOMIC DNA]</scope>
    <source>
        <strain evidence="3">SpSt-503</strain>
    </source>
</reference>
<evidence type="ECO:0000256" key="2">
    <source>
        <dbReference type="SAM" id="Phobius"/>
    </source>
</evidence>
<organism evidence="3">
    <name type="scientific">Gracilinema caldarium</name>
    <dbReference type="NCBI Taxonomy" id="215591"/>
    <lineage>
        <taxon>Bacteria</taxon>
        <taxon>Pseudomonadati</taxon>
        <taxon>Spirochaetota</taxon>
        <taxon>Spirochaetia</taxon>
        <taxon>Spirochaetales</taxon>
        <taxon>Breznakiellaceae</taxon>
        <taxon>Gracilinema</taxon>
    </lineage>
</organism>
<protein>
    <recommendedName>
        <fullName evidence="4">Lipopolysaccharide assembly protein A domain-containing protein</fullName>
    </recommendedName>
</protein>
<proteinExistence type="predicted"/>
<keyword evidence="2" id="KW-0472">Membrane</keyword>
<feature type="region of interest" description="Disordered" evidence="1">
    <location>
        <begin position="72"/>
        <end position="109"/>
    </location>
</feature>